<reference evidence="3" key="1">
    <citation type="submission" date="2019-08" db="EMBL/GenBank/DDBJ databases">
        <title>Limnoglobus roseus gen. nov., sp. nov., a novel freshwater planctomycete with a giant genome from the family Gemmataceae.</title>
        <authorList>
            <person name="Kulichevskaya I.S."/>
            <person name="Naumoff D.G."/>
            <person name="Miroshnikov K."/>
            <person name="Ivanova A."/>
            <person name="Philippov D.A."/>
            <person name="Hakobyan A."/>
            <person name="Rijpstra I.C."/>
            <person name="Sinninghe Damste J.S."/>
            <person name="Liesack W."/>
            <person name="Dedysh S.N."/>
        </authorList>
    </citation>
    <scope>NUCLEOTIDE SEQUENCE [LARGE SCALE GENOMIC DNA]</scope>
    <source>
        <strain evidence="3">PX52</strain>
    </source>
</reference>
<dbReference type="InterPro" id="IPR011050">
    <property type="entry name" value="Pectin_lyase_fold/virulence"/>
</dbReference>
<dbReference type="Pfam" id="PF19815">
    <property type="entry name" value="DUF6298"/>
    <property type="match status" value="1"/>
</dbReference>
<evidence type="ECO:0000313" key="2">
    <source>
        <dbReference type="EMBL" id="QEL17944.1"/>
    </source>
</evidence>
<dbReference type="EMBL" id="CP042425">
    <property type="protein sequence ID" value="QEL17944.1"/>
    <property type="molecule type" value="Genomic_DNA"/>
</dbReference>
<gene>
    <name evidence="2" type="ORF">PX52LOC_04958</name>
</gene>
<organism evidence="2 3">
    <name type="scientific">Limnoglobus roseus</name>
    <dbReference type="NCBI Taxonomy" id="2598579"/>
    <lineage>
        <taxon>Bacteria</taxon>
        <taxon>Pseudomonadati</taxon>
        <taxon>Planctomycetota</taxon>
        <taxon>Planctomycetia</taxon>
        <taxon>Gemmatales</taxon>
        <taxon>Gemmataceae</taxon>
        <taxon>Limnoglobus</taxon>
    </lineage>
</organism>
<accession>A0A5C1AL81</accession>
<protein>
    <recommendedName>
        <fullName evidence="1">DUF6298 domain-containing protein</fullName>
    </recommendedName>
</protein>
<proteinExistence type="predicted"/>
<dbReference type="KEGG" id="lrs:PX52LOC_04958"/>
<dbReference type="Gene3D" id="2.160.20.10">
    <property type="entry name" value="Single-stranded right-handed beta-helix, Pectin lyase-like"/>
    <property type="match status" value="1"/>
</dbReference>
<dbReference type="Gene3D" id="3.20.20.80">
    <property type="entry name" value="Glycosidases"/>
    <property type="match status" value="1"/>
</dbReference>
<feature type="domain" description="DUF6298" evidence="1">
    <location>
        <begin position="519"/>
        <end position="927"/>
    </location>
</feature>
<dbReference type="Proteomes" id="UP000324974">
    <property type="component" value="Chromosome"/>
</dbReference>
<sequence>MITRSRNHCVDYSAVRIATGVFVAVCGFLVGNSASAADPTKRFVYPGLDGRLVYDLGVQGDRVPDFSHCGYSGGGVSLPNASVRVVVPVVAGDATRRIQAAIDYVSSLPADVSGVRGAVLLLAGRHEVSGFVRVRTGGVVVRGQGAATVLVATGLDRRTLIQVRGKEDCTLATARSLADARVPVGATRVRVADAAGLKVGDAVRVEHPATKEWIAAVGMNRFPTNGAGSYLDWRPHTLDLRWDRVVTHIDGDTLTLDAPLTTALDASHGGGTVRAYQWPGRVRQVGVENLRIESAFDPANPHDENHAWGGIGFENAQDCWVRRVSFSHLAGSAVAVWESCSRVTVEDCESTQPVSEVGGYRRHTFFTAGQQTLFRRCRASEGRHDFAVGYAAAGPNAFVHCRATDATGFSGPIESWASGTLFDNVAIDGGGLSLTNRETDHQGVGWAAANSVLWQCSAPLVTCRTPPTAQNWAIGCWGQFVGDGHWRQMNEFVKPDSLYQAQLADRLGKAEPTSRDLPTRSDGVPSIDDLVPVGPAVKSPAVKPLALTNGVLATDGKAVFGDRSETTWWRGSVNPARVAEFGRGLTRFVPGREGPGFTDDLDQLTDEMRAGVITVLEHHWGLWYDRRRDDHQMVRRADGEVWPPFYEQPWARSGRGRAWDGLSRYDLTKFNPWYFARLKAFADFAGQKGLVLVQQMYFQHNVLEAAAHWADFPWRPANCLQATGFPEPPEYAGGKRVFMAEAFYDVSHPVRRDLHRAYIRHCLYTLGPCPNVVFQLGEEFSGPQSFVEFWLDCVAEWQKETGTRVLVGLSAPKDVQDAILADPKRSAGVSVIDLRYWWYAAGGEVYAPKGGENLAPRQHLREWKGPKGRSAESVARAVREYRVRFPDKAVTASYDGADGWAVLAAGGSLPALPAGTDPQLLAAVSRMKPADAAGLPKGAFALSDAGRDYLVWAPIGGRVSLDLTAHVEPFTAAWLDPKTGAAGQPRNIAGGQPVELTAPAGQPAVLWVRRK</sequence>
<dbReference type="InterPro" id="IPR012334">
    <property type="entry name" value="Pectin_lyas_fold"/>
</dbReference>
<evidence type="ECO:0000259" key="1">
    <source>
        <dbReference type="Pfam" id="PF19815"/>
    </source>
</evidence>
<dbReference type="InterPro" id="IPR046265">
    <property type="entry name" value="DUF6298"/>
</dbReference>
<evidence type="ECO:0000313" key="3">
    <source>
        <dbReference type="Proteomes" id="UP000324974"/>
    </source>
</evidence>
<dbReference type="AlphaFoldDB" id="A0A5C1AL81"/>
<keyword evidence="3" id="KW-1185">Reference proteome</keyword>
<dbReference type="SUPFAM" id="SSF51126">
    <property type="entry name" value="Pectin lyase-like"/>
    <property type="match status" value="1"/>
</dbReference>
<name>A0A5C1AL81_9BACT</name>